<sequence length="82" mass="9003">MLSRPTRTNTEALYPSDLNILRDAFDALCQEFAILPDTAAANAVARELIRLFETGMTEAATLMIAVRARWQGDWEMGGSNAA</sequence>
<evidence type="ECO:0000313" key="1">
    <source>
        <dbReference type="EMBL" id="UTU55083.1"/>
    </source>
</evidence>
<keyword evidence="2" id="KW-1185">Reference proteome</keyword>
<dbReference type="Proteomes" id="UP001060070">
    <property type="component" value="Plasmid unnamed"/>
</dbReference>
<gene>
    <name evidence="1" type="ORF">LRP29_32610</name>
</gene>
<dbReference type="RefSeq" id="WP_013525118.1">
    <property type="nucleotide sequence ID" value="NZ_CP015063.1"/>
</dbReference>
<keyword evidence="1" id="KW-0614">Plasmid</keyword>
<dbReference type="GeneID" id="91564691"/>
<geneLocation type="plasmid" evidence="1 2">
    <name>unnamed</name>
</geneLocation>
<dbReference type="AlphaFoldDB" id="A0AB38TJJ9"/>
<evidence type="ECO:0000313" key="2">
    <source>
        <dbReference type="Proteomes" id="UP001060070"/>
    </source>
</evidence>
<protein>
    <submittedName>
        <fullName evidence="1">Uncharacterized protein</fullName>
    </submittedName>
</protein>
<dbReference type="EMBL" id="CP088148">
    <property type="protein sequence ID" value="UTU55083.1"/>
    <property type="molecule type" value="Genomic_DNA"/>
</dbReference>
<accession>A0AB38TJJ9</accession>
<reference evidence="1 2" key="1">
    <citation type="journal article" date="2022" name="Microbiol. Resour. Announc.">
        <title>Complete Genome Sequence of Mesorhizobium ciceri Strain R30, a Rhizobium Used as a Commercial Inoculant for Chickpea in Argentina.</title>
        <authorList>
            <person name="Foresto E."/>
            <person name="Revale S."/>
            <person name="Primo E."/>
            <person name="Nievas F."/>
            <person name="Carezzano E."/>
            <person name="Puente M."/>
            <person name="Alzari P."/>
            <person name="Mart M."/>
            <person name="Ben-Assaya M."/>
            <person name="Mornico D."/>
            <person name="Santoro M."/>
            <person name="Mart F."/>
            <person name="Giordano W."/>
            <person name="Bogino P."/>
        </authorList>
    </citation>
    <scope>NUCLEOTIDE SEQUENCE [LARGE SCALE GENOMIC DNA]</scope>
    <source>
        <strain evidence="1 2">R30</strain>
    </source>
</reference>
<proteinExistence type="predicted"/>
<name>A0AB38TJJ9_9HYPH</name>
<dbReference type="KEGG" id="mcic:A4R28_32560"/>
<organism evidence="1 2">
    <name type="scientific">Mesorhizobium ciceri</name>
    <dbReference type="NCBI Taxonomy" id="39645"/>
    <lineage>
        <taxon>Bacteria</taxon>
        <taxon>Pseudomonadati</taxon>
        <taxon>Pseudomonadota</taxon>
        <taxon>Alphaproteobacteria</taxon>
        <taxon>Hyphomicrobiales</taxon>
        <taxon>Phyllobacteriaceae</taxon>
        <taxon>Mesorhizobium</taxon>
    </lineage>
</organism>